<gene>
    <name evidence="2" type="ORF">GSF08_07645</name>
</gene>
<evidence type="ECO:0000259" key="1">
    <source>
        <dbReference type="Pfam" id="PF00535"/>
    </source>
</evidence>
<evidence type="ECO:0000313" key="3">
    <source>
        <dbReference type="Proteomes" id="UP000434036"/>
    </source>
</evidence>
<dbReference type="CDD" id="cd02511">
    <property type="entry name" value="Beta4Glucosyltransferase"/>
    <property type="match status" value="1"/>
</dbReference>
<comment type="caution">
    <text evidence="2">The sequence shown here is derived from an EMBL/GenBank/DDBJ whole genome shotgun (WGS) entry which is preliminary data.</text>
</comment>
<dbReference type="Pfam" id="PF00535">
    <property type="entry name" value="Glycos_transf_2"/>
    <property type="match status" value="1"/>
</dbReference>
<evidence type="ECO:0000313" key="2">
    <source>
        <dbReference type="EMBL" id="MXQ73811.1"/>
    </source>
</evidence>
<dbReference type="PANTHER" id="PTHR43630:SF2">
    <property type="entry name" value="GLYCOSYLTRANSFERASE"/>
    <property type="match status" value="1"/>
</dbReference>
<dbReference type="InterPro" id="IPR029044">
    <property type="entry name" value="Nucleotide-diphossugar_trans"/>
</dbReference>
<proteinExistence type="predicted"/>
<dbReference type="SUPFAM" id="SSF53448">
    <property type="entry name" value="Nucleotide-diphospho-sugar transferases"/>
    <property type="match status" value="1"/>
</dbReference>
<dbReference type="SUPFAM" id="SSF48452">
    <property type="entry name" value="TPR-like"/>
    <property type="match status" value="1"/>
</dbReference>
<reference evidence="2 3" key="2">
    <citation type="submission" date="2020-01" db="EMBL/GenBank/DDBJ databases">
        <title>Clostridiaceae sp. nov. isolated from the gut of human by culturomics.</title>
        <authorList>
            <person name="Chang Y."/>
        </authorList>
    </citation>
    <scope>NUCLEOTIDE SEQUENCE [LARGE SCALE GENOMIC DNA]</scope>
    <source>
        <strain evidence="2 3">DONG20-135</strain>
    </source>
</reference>
<name>A0A6N8U7G8_9FIRM</name>
<protein>
    <submittedName>
        <fullName evidence="2">Glycosyltransferase</fullName>
    </submittedName>
</protein>
<dbReference type="Gene3D" id="3.90.550.10">
    <property type="entry name" value="Spore Coat Polysaccharide Biosynthesis Protein SpsA, Chain A"/>
    <property type="match status" value="1"/>
</dbReference>
<dbReference type="GO" id="GO:0016740">
    <property type="term" value="F:transferase activity"/>
    <property type="evidence" value="ECO:0007669"/>
    <property type="project" value="UniProtKB-KW"/>
</dbReference>
<dbReference type="EMBL" id="WUUQ01000002">
    <property type="protein sequence ID" value="MXQ73811.1"/>
    <property type="molecule type" value="Genomic_DNA"/>
</dbReference>
<keyword evidence="3" id="KW-1185">Reference proteome</keyword>
<dbReference type="PANTHER" id="PTHR43630">
    <property type="entry name" value="POLY-BETA-1,6-N-ACETYL-D-GLUCOSAMINE SYNTHASE"/>
    <property type="match status" value="1"/>
</dbReference>
<reference evidence="2 3" key="1">
    <citation type="submission" date="2019-12" db="EMBL/GenBank/DDBJ databases">
        <authorList>
            <person name="Yang R."/>
        </authorList>
    </citation>
    <scope>NUCLEOTIDE SEQUENCE [LARGE SCALE GENOMIC DNA]</scope>
    <source>
        <strain evidence="2 3">DONG20-135</strain>
    </source>
</reference>
<accession>A0A6N8U7G8</accession>
<sequence>MIVKNEADVLARCLKSVSMLVDEIIIVDTGSNDETKEIAKQFTDQIYDFTWVDDFSKARNFAFAKATKDYQMWLDADDIFKAADQQAFLSMKAEWDDHIDMAMLKYDVGFDEQDHPTFSYYRERIMKRSMHYQWVDPIHEVIPQRGEIRYFPIAVSHKKLHPSDPDRNLRIFQKMLSNGILLNSRQTFYYARELYYHKQYEAAIPLLTSVLNGTDTWLENRIDAALVLASCYQACNNSSKAKQTLLTTFCYSTPRSEICCELGHLFFHEKDYQNAIYWYEAARTQKPKVEDGGFHQIDTYDYIPCLQLCVCYDRLHNPDKAIYYNELAGTIKPNDRRYLYNKEYFKKKDR</sequence>
<organism evidence="2 3">
    <name type="scientific">Copranaerobaculum intestinale</name>
    <dbReference type="NCBI Taxonomy" id="2692629"/>
    <lineage>
        <taxon>Bacteria</taxon>
        <taxon>Bacillati</taxon>
        <taxon>Bacillota</taxon>
        <taxon>Erysipelotrichia</taxon>
        <taxon>Erysipelotrichales</taxon>
        <taxon>Erysipelotrichaceae</taxon>
        <taxon>Copranaerobaculum</taxon>
    </lineage>
</organism>
<dbReference type="Gene3D" id="1.25.40.10">
    <property type="entry name" value="Tetratricopeptide repeat domain"/>
    <property type="match status" value="1"/>
</dbReference>
<keyword evidence="2" id="KW-0808">Transferase</keyword>
<dbReference type="Proteomes" id="UP000434036">
    <property type="component" value="Unassembled WGS sequence"/>
</dbReference>
<dbReference type="InterPro" id="IPR011990">
    <property type="entry name" value="TPR-like_helical_dom_sf"/>
</dbReference>
<dbReference type="AlphaFoldDB" id="A0A6N8U7G8"/>
<dbReference type="InterPro" id="IPR001173">
    <property type="entry name" value="Glyco_trans_2-like"/>
</dbReference>
<feature type="domain" description="Glycosyltransferase 2-like" evidence="1">
    <location>
        <begin position="1"/>
        <end position="128"/>
    </location>
</feature>